<gene>
    <name evidence="1" type="ORF">CPAG_00965</name>
</gene>
<accession>A0A0J6F3D5</accession>
<name>A0A0J6F3D5_COCPO</name>
<dbReference type="EMBL" id="DS268109">
    <property type="protein sequence ID" value="KMM64613.1"/>
    <property type="molecule type" value="Genomic_DNA"/>
</dbReference>
<dbReference type="AlphaFoldDB" id="A0A0J6F3D5"/>
<sequence>MPNLVPSPVTASCEALIAPLNLTKISSGQATSTFCSSRLFQGKQAKNPGQGRITKLGGENRDEYRGGTVAWRRPTTGGAGESLLFLKSHPVLTLKGNSPLATGRNLIAAPEKH</sequence>
<protein>
    <submittedName>
        <fullName evidence="1">Uncharacterized protein</fullName>
    </submittedName>
</protein>
<organism evidence="1 2">
    <name type="scientific">Coccidioides posadasii RMSCC 3488</name>
    <dbReference type="NCBI Taxonomy" id="454284"/>
    <lineage>
        <taxon>Eukaryota</taxon>
        <taxon>Fungi</taxon>
        <taxon>Dikarya</taxon>
        <taxon>Ascomycota</taxon>
        <taxon>Pezizomycotina</taxon>
        <taxon>Eurotiomycetes</taxon>
        <taxon>Eurotiomycetidae</taxon>
        <taxon>Onygenales</taxon>
        <taxon>Onygenaceae</taxon>
        <taxon>Coccidioides</taxon>
    </lineage>
</organism>
<reference evidence="1 2" key="1">
    <citation type="submission" date="2007-06" db="EMBL/GenBank/DDBJ databases">
        <title>The Genome Sequence of Coccidioides posadasii RMSCC_3488.</title>
        <authorList>
            <consortium name="Coccidioides Genome Resources Consortium"/>
            <consortium name="The Broad Institute Genome Sequencing Platform"/>
            <person name="Henn M.R."/>
            <person name="Sykes S."/>
            <person name="Young S."/>
            <person name="Jaffe D."/>
            <person name="Berlin A."/>
            <person name="Alvarez P."/>
            <person name="Butler J."/>
            <person name="Gnerre S."/>
            <person name="Grabherr M."/>
            <person name="Mauceli E."/>
            <person name="Brockman W."/>
            <person name="Kodira C."/>
            <person name="Alvarado L."/>
            <person name="Zeng Q."/>
            <person name="Crawford M."/>
            <person name="Antoine C."/>
            <person name="Devon K."/>
            <person name="Galgiani J."/>
            <person name="Orsborn K."/>
            <person name="Lewis M.L."/>
            <person name="Nusbaum C."/>
            <person name="Galagan J."/>
            <person name="Birren B."/>
        </authorList>
    </citation>
    <scope>NUCLEOTIDE SEQUENCE [LARGE SCALE GENOMIC DNA]</scope>
    <source>
        <strain evidence="1 2">RMSCC 3488</strain>
    </source>
</reference>
<dbReference type="VEuPathDB" id="FungiDB:CPAG_00965"/>
<dbReference type="Proteomes" id="UP000054567">
    <property type="component" value="Unassembled WGS sequence"/>
</dbReference>
<reference evidence="2" key="2">
    <citation type="journal article" date="2009" name="Genome Res.">
        <title>Comparative genomic analyses of the human fungal pathogens Coccidioides and their relatives.</title>
        <authorList>
            <person name="Sharpton T.J."/>
            <person name="Stajich J.E."/>
            <person name="Rounsley S.D."/>
            <person name="Gardner M.J."/>
            <person name="Wortman J.R."/>
            <person name="Jordar V.S."/>
            <person name="Maiti R."/>
            <person name="Kodira C.D."/>
            <person name="Neafsey D.E."/>
            <person name="Zeng Q."/>
            <person name="Hung C.-Y."/>
            <person name="McMahan C."/>
            <person name="Muszewska A."/>
            <person name="Grynberg M."/>
            <person name="Mandel M.A."/>
            <person name="Kellner E.M."/>
            <person name="Barker B.M."/>
            <person name="Galgiani J.N."/>
            <person name="Orbach M.J."/>
            <person name="Kirkland T.N."/>
            <person name="Cole G.T."/>
            <person name="Henn M.R."/>
            <person name="Birren B.W."/>
            <person name="Taylor J.W."/>
        </authorList>
    </citation>
    <scope>NUCLEOTIDE SEQUENCE [LARGE SCALE GENOMIC DNA]</scope>
    <source>
        <strain evidence="2">RMSCC 3488</strain>
    </source>
</reference>
<evidence type="ECO:0000313" key="1">
    <source>
        <dbReference type="EMBL" id="KMM64613.1"/>
    </source>
</evidence>
<proteinExistence type="predicted"/>
<reference evidence="2" key="3">
    <citation type="journal article" date="2010" name="Genome Res.">
        <title>Population genomic sequencing of Coccidioides fungi reveals recent hybridization and transposon control.</title>
        <authorList>
            <person name="Neafsey D.E."/>
            <person name="Barker B.M."/>
            <person name="Sharpton T.J."/>
            <person name="Stajich J.E."/>
            <person name="Park D.J."/>
            <person name="Whiston E."/>
            <person name="Hung C.-Y."/>
            <person name="McMahan C."/>
            <person name="White J."/>
            <person name="Sykes S."/>
            <person name="Heiman D."/>
            <person name="Young S."/>
            <person name="Zeng Q."/>
            <person name="Abouelleil A."/>
            <person name="Aftuck L."/>
            <person name="Bessette D."/>
            <person name="Brown A."/>
            <person name="FitzGerald M."/>
            <person name="Lui A."/>
            <person name="Macdonald J.P."/>
            <person name="Priest M."/>
            <person name="Orbach M.J."/>
            <person name="Galgiani J.N."/>
            <person name="Kirkland T.N."/>
            <person name="Cole G.T."/>
            <person name="Birren B.W."/>
            <person name="Henn M.R."/>
            <person name="Taylor J.W."/>
            <person name="Rounsley S.D."/>
        </authorList>
    </citation>
    <scope>NUCLEOTIDE SEQUENCE [LARGE SCALE GENOMIC DNA]</scope>
    <source>
        <strain evidence="2">RMSCC 3488</strain>
    </source>
</reference>
<evidence type="ECO:0000313" key="2">
    <source>
        <dbReference type="Proteomes" id="UP000054567"/>
    </source>
</evidence>